<protein>
    <submittedName>
        <fullName evidence="1">Uncharacterized protein</fullName>
    </submittedName>
</protein>
<dbReference type="Proteomes" id="UP000824120">
    <property type="component" value="Chromosome 7"/>
</dbReference>
<dbReference type="AlphaFoldDB" id="A0A9J5Y5M3"/>
<reference evidence="1 2" key="1">
    <citation type="submission" date="2020-09" db="EMBL/GenBank/DDBJ databases">
        <title>De no assembly of potato wild relative species, Solanum commersonii.</title>
        <authorList>
            <person name="Cho K."/>
        </authorList>
    </citation>
    <scope>NUCLEOTIDE SEQUENCE [LARGE SCALE GENOMIC DNA]</scope>
    <source>
        <strain evidence="1">LZ3.2</strain>
        <tissue evidence="1">Leaf</tissue>
    </source>
</reference>
<sequence>MDIVNEATGKMRTEVIQITYDYVPKYGEECIMQGHNKKECRISNNHKGRVLAILPPQQQIEIAKIKNEEERKSSERIGNNSDAEVRAKQDALAVAPILTTIPTPQQNAIIDQWLNMNENEGKIVHMLMRPSQKIRRPNKF</sequence>
<dbReference type="EMBL" id="JACXVP010000007">
    <property type="protein sequence ID" value="KAG5595477.1"/>
    <property type="molecule type" value="Genomic_DNA"/>
</dbReference>
<keyword evidence="2" id="KW-1185">Reference proteome</keyword>
<dbReference type="OrthoDB" id="1939300at2759"/>
<organism evidence="1 2">
    <name type="scientific">Solanum commersonii</name>
    <name type="common">Commerson's wild potato</name>
    <name type="synonym">Commerson's nightshade</name>
    <dbReference type="NCBI Taxonomy" id="4109"/>
    <lineage>
        <taxon>Eukaryota</taxon>
        <taxon>Viridiplantae</taxon>
        <taxon>Streptophyta</taxon>
        <taxon>Embryophyta</taxon>
        <taxon>Tracheophyta</taxon>
        <taxon>Spermatophyta</taxon>
        <taxon>Magnoliopsida</taxon>
        <taxon>eudicotyledons</taxon>
        <taxon>Gunneridae</taxon>
        <taxon>Pentapetalae</taxon>
        <taxon>asterids</taxon>
        <taxon>lamiids</taxon>
        <taxon>Solanales</taxon>
        <taxon>Solanaceae</taxon>
        <taxon>Solanoideae</taxon>
        <taxon>Solaneae</taxon>
        <taxon>Solanum</taxon>
    </lineage>
</organism>
<gene>
    <name evidence="1" type="ORF">H5410_036709</name>
</gene>
<proteinExistence type="predicted"/>
<accession>A0A9J5Y5M3</accession>
<comment type="caution">
    <text evidence="1">The sequence shown here is derived from an EMBL/GenBank/DDBJ whole genome shotgun (WGS) entry which is preliminary data.</text>
</comment>
<name>A0A9J5Y5M3_SOLCO</name>
<evidence type="ECO:0000313" key="2">
    <source>
        <dbReference type="Proteomes" id="UP000824120"/>
    </source>
</evidence>
<evidence type="ECO:0000313" key="1">
    <source>
        <dbReference type="EMBL" id="KAG5595477.1"/>
    </source>
</evidence>